<organism evidence="11 12">
    <name type="scientific">Antrodiella citrinella</name>
    <dbReference type="NCBI Taxonomy" id="2447956"/>
    <lineage>
        <taxon>Eukaryota</taxon>
        <taxon>Fungi</taxon>
        <taxon>Dikarya</taxon>
        <taxon>Basidiomycota</taxon>
        <taxon>Agaricomycotina</taxon>
        <taxon>Agaricomycetes</taxon>
        <taxon>Polyporales</taxon>
        <taxon>Steccherinaceae</taxon>
        <taxon>Antrodiella</taxon>
    </lineage>
</organism>
<dbReference type="EMBL" id="SGPM01000001">
    <property type="protein sequence ID" value="THH34063.1"/>
    <property type="molecule type" value="Genomic_DNA"/>
</dbReference>
<dbReference type="InterPro" id="IPR019519">
    <property type="entry name" value="Elp5"/>
</dbReference>
<feature type="region of interest" description="Disordered" evidence="9">
    <location>
        <begin position="499"/>
        <end position="540"/>
    </location>
</feature>
<feature type="transmembrane region" description="Helical" evidence="10">
    <location>
        <begin position="63"/>
        <end position="83"/>
    </location>
</feature>
<keyword evidence="10" id="KW-1133">Transmembrane helix</keyword>
<proteinExistence type="inferred from homology"/>
<dbReference type="GO" id="GO:0033588">
    <property type="term" value="C:elongator holoenzyme complex"/>
    <property type="evidence" value="ECO:0007669"/>
    <property type="project" value="InterPro"/>
</dbReference>
<keyword evidence="8" id="KW-0539">Nucleus</keyword>
<sequence>MADVAEVPVVAEVEEVREVARPEARIRVFDDSEKDQMRVRFYVGKSEMEGLTAANIKMYTNPLILAVWVALASVFVQVMNWWPKPEHGWFGYMSPVPAFVSVWMPVMFGCDWLNREYFFENMNNALRRRDLIKIKDYYARSPSSCLFIIEYGDKFVGFIAVDASPDSTSNEVMVNPDSMAKVSYTKGTSDVAVIRHFFVDTPYRVANMQADLLQFALQQVFTSSPKVKTVKGLETTVVPYSGKALRAEGFKEESVLDTSSNLQILDWTAHVPGYSDEPLDICEQILKAVAEYDGNSVDVIIDSVDILLSDLGSQAKTYKLLSEILTSVKPASTTSRLVLHVLAPCPIIPLLTEVRFSSSLVHLKAYPSVLLTYISTAYFMLPPPHSTPEKFWSVFSPLSERHHECEKLVFGTGGEGSGGSEIVVEVILRNNGGGGRRRGIERVLEGWTTLNATPCTLQDLESLKRLRTKKGVTQEDAPDPTKNVSFNLNLTAEQLQSRSQVPLPYAHEGQPISATPASILYDPDSADDIDDDDPDEDLDL</sequence>
<dbReference type="GO" id="GO:0000049">
    <property type="term" value="F:tRNA binding"/>
    <property type="evidence" value="ECO:0007669"/>
    <property type="project" value="TreeGrafter"/>
</dbReference>
<evidence type="ECO:0000256" key="2">
    <source>
        <dbReference type="ARBA" id="ARBA00004496"/>
    </source>
</evidence>
<evidence type="ECO:0000313" key="12">
    <source>
        <dbReference type="Proteomes" id="UP000308730"/>
    </source>
</evidence>
<evidence type="ECO:0000256" key="6">
    <source>
        <dbReference type="ARBA" id="ARBA00022490"/>
    </source>
</evidence>
<evidence type="ECO:0000256" key="8">
    <source>
        <dbReference type="ARBA" id="ARBA00023242"/>
    </source>
</evidence>
<dbReference type="Pfam" id="PF10483">
    <property type="entry name" value="Elong_Iki1"/>
    <property type="match status" value="1"/>
</dbReference>
<evidence type="ECO:0000256" key="1">
    <source>
        <dbReference type="ARBA" id="ARBA00004123"/>
    </source>
</evidence>
<name>A0A4V3XJR6_9APHY</name>
<dbReference type="PANTHER" id="PTHR15641">
    <property type="entry name" value="ELONGATOR COMPLEX PROTEIN 5"/>
    <property type="match status" value="1"/>
</dbReference>
<evidence type="ECO:0000313" key="11">
    <source>
        <dbReference type="EMBL" id="THH34063.1"/>
    </source>
</evidence>
<dbReference type="InterPro" id="IPR016181">
    <property type="entry name" value="Acyl_CoA_acyltransferase"/>
</dbReference>
<keyword evidence="7" id="KW-0819">tRNA processing</keyword>
<comment type="similarity">
    <text evidence="4">Belongs to the ELP5 family.</text>
</comment>
<keyword evidence="10" id="KW-0472">Membrane</keyword>
<dbReference type="PANTHER" id="PTHR15641:SF1">
    <property type="entry name" value="ELONGATOR COMPLEX PROTEIN 5"/>
    <property type="match status" value="1"/>
</dbReference>
<gene>
    <name evidence="11" type="ORF">EUX98_g52</name>
</gene>
<comment type="pathway">
    <text evidence="3">tRNA modification; 5-methoxycarbonylmethyl-2-thiouridine-tRNA biosynthesis.</text>
</comment>
<reference evidence="11 12" key="1">
    <citation type="submission" date="2019-02" db="EMBL/GenBank/DDBJ databases">
        <title>Genome sequencing of the rare red list fungi Antrodiella citrinella (Flaviporus citrinellus).</title>
        <authorList>
            <person name="Buettner E."/>
            <person name="Kellner H."/>
        </authorList>
    </citation>
    <scope>NUCLEOTIDE SEQUENCE [LARGE SCALE GENOMIC DNA]</scope>
    <source>
        <strain evidence="11 12">DSM 108506</strain>
    </source>
</reference>
<dbReference type="AlphaFoldDB" id="A0A4V3XJR6"/>
<evidence type="ECO:0000256" key="7">
    <source>
        <dbReference type="ARBA" id="ARBA00022694"/>
    </source>
</evidence>
<evidence type="ECO:0000256" key="5">
    <source>
        <dbReference type="ARBA" id="ARBA00020264"/>
    </source>
</evidence>
<protein>
    <recommendedName>
        <fullName evidence="5">Elongator complex protein 5</fullName>
    </recommendedName>
</protein>
<evidence type="ECO:0000256" key="3">
    <source>
        <dbReference type="ARBA" id="ARBA00005043"/>
    </source>
</evidence>
<dbReference type="OrthoDB" id="2564232at2759"/>
<dbReference type="SUPFAM" id="SSF55729">
    <property type="entry name" value="Acyl-CoA N-acyltransferases (Nat)"/>
    <property type="match status" value="1"/>
</dbReference>
<evidence type="ECO:0000256" key="10">
    <source>
        <dbReference type="SAM" id="Phobius"/>
    </source>
</evidence>
<comment type="caution">
    <text evidence="11">The sequence shown here is derived from an EMBL/GenBank/DDBJ whole genome shotgun (WGS) entry which is preliminary data.</text>
</comment>
<keyword evidence="6" id="KW-0963">Cytoplasm</keyword>
<evidence type="ECO:0000256" key="4">
    <source>
        <dbReference type="ARBA" id="ARBA00009567"/>
    </source>
</evidence>
<dbReference type="GO" id="GO:0005634">
    <property type="term" value="C:nucleus"/>
    <property type="evidence" value="ECO:0007669"/>
    <property type="project" value="UniProtKB-SubCell"/>
</dbReference>
<evidence type="ECO:0000256" key="9">
    <source>
        <dbReference type="SAM" id="MobiDB-lite"/>
    </source>
</evidence>
<dbReference type="GO" id="GO:0002098">
    <property type="term" value="P:tRNA wobble uridine modification"/>
    <property type="evidence" value="ECO:0007669"/>
    <property type="project" value="InterPro"/>
</dbReference>
<dbReference type="UniPathway" id="UPA00988"/>
<comment type="subcellular location">
    <subcellularLocation>
        <location evidence="2">Cytoplasm</location>
    </subcellularLocation>
    <subcellularLocation>
        <location evidence="1">Nucleus</location>
    </subcellularLocation>
</comment>
<accession>A0A4V3XJR6</accession>
<keyword evidence="12" id="KW-1185">Reference proteome</keyword>
<keyword evidence="10" id="KW-0812">Transmembrane</keyword>
<dbReference type="GO" id="GO:0005829">
    <property type="term" value="C:cytosol"/>
    <property type="evidence" value="ECO:0007669"/>
    <property type="project" value="TreeGrafter"/>
</dbReference>
<dbReference type="Proteomes" id="UP000308730">
    <property type="component" value="Unassembled WGS sequence"/>
</dbReference>
<feature type="compositionally biased region" description="Acidic residues" evidence="9">
    <location>
        <begin position="524"/>
        <end position="540"/>
    </location>
</feature>